<accession>A0A1H2DUW6</accession>
<dbReference type="Proteomes" id="UP000199608">
    <property type="component" value="Unassembled WGS sequence"/>
</dbReference>
<keyword evidence="2" id="KW-1185">Reference proteome</keyword>
<dbReference type="RefSeq" id="WP_092230466.1">
    <property type="nucleotide sequence ID" value="NZ_FNLL01000002.1"/>
</dbReference>
<evidence type="ECO:0000313" key="2">
    <source>
        <dbReference type="Proteomes" id="UP000199608"/>
    </source>
</evidence>
<sequence length="69" mass="7949">MIYYTKMESQDHGLLVFKVIGVESQQEAQKITAENWGKTLMEGQTLEGPPTICPLFSDLKQREYKKITK</sequence>
<proteinExistence type="predicted"/>
<protein>
    <submittedName>
        <fullName evidence="1">Uncharacterized protein</fullName>
    </submittedName>
</protein>
<organism evidence="1 2">
    <name type="scientific">Desulfobacula phenolica</name>
    <dbReference type="NCBI Taxonomy" id="90732"/>
    <lineage>
        <taxon>Bacteria</taxon>
        <taxon>Pseudomonadati</taxon>
        <taxon>Thermodesulfobacteriota</taxon>
        <taxon>Desulfobacteria</taxon>
        <taxon>Desulfobacterales</taxon>
        <taxon>Desulfobacteraceae</taxon>
        <taxon>Desulfobacula</taxon>
    </lineage>
</organism>
<reference evidence="2" key="1">
    <citation type="submission" date="2016-10" db="EMBL/GenBank/DDBJ databases">
        <authorList>
            <person name="Varghese N."/>
            <person name="Submissions S."/>
        </authorList>
    </citation>
    <scope>NUCLEOTIDE SEQUENCE [LARGE SCALE GENOMIC DNA]</scope>
    <source>
        <strain evidence="2">DSM 3384</strain>
    </source>
</reference>
<gene>
    <name evidence="1" type="ORF">SAMN04487931_102214</name>
</gene>
<evidence type="ECO:0000313" key="1">
    <source>
        <dbReference type="EMBL" id="SDT86594.1"/>
    </source>
</evidence>
<dbReference type="EMBL" id="FNLL01000002">
    <property type="protein sequence ID" value="SDT86594.1"/>
    <property type="molecule type" value="Genomic_DNA"/>
</dbReference>
<dbReference type="AlphaFoldDB" id="A0A1H2DUW6"/>
<name>A0A1H2DUW6_9BACT</name>